<reference evidence="2" key="1">
    <citation type="submission" date="2022-03" db="EMBL/GenBank/DDBJ databases">
        <authorList>
            <person name="Martin H S."/>
        </authorList>
    </citation>
    <scope>NUCLEOTIDE SEQUENCE</scope>
</reference>
<dbReference type="EMBL" id="OW152838">
    <property type="protein sequence ID" value="CAH2059268.1"/>
    <property type="molecule type" value="Genomic_DNA"/>
</dbReference>
<feature type="region of interest" description="Disordered" evidence="1">
    <location>
        <begin position="1"/>
        <end position="62"/>
    </location>
</feature>
<evidence type="ECO:0000313" key="3">
    <source>
        <dbReference type="Proteomes" id="UP000837857"/>
    </source>
</evidence>
<dbReference type="Proteomes" id="UP000837857">
    <property type="component" value="Chromosome 26"/>
</dbReference>
<evidence type="ECO:0000313" key="2">
    <source>
        <dbReference type="EMBL" id="CAH2059268.1"/>
    </source>
</evidence>
<name>A0ABN8IJL2_9NEOP</name>
<evidence type="ECO:0000256" key="1">
    <source>
        <dbReference type="SAM" id="MobiDB-lite"/>
    </source>
</evidence>
<protein>
    <submittedName>
        <fullName evidence="2">Uncharacterized protein</fullName>
    </submittedName>
</protein>
<feature type="non-terminal residue" evidence="2">
    <location>
        <position position="117"/>
    </location>
</feature>
<sequence length="117" mass="13451">MDFDMHNKQASNENKPQPDHEYSEICERKRSKLQRFGTAHSRRKTKAREPTPLVEKVGGRPHNMAEILPAEEVFKVRSRKGNGENGASILPIPLPSERLITHRPIRQRLANYVLMAD</sequence>
<organism evidence="2 3">
    <name type="scientific">Iphiclides podalirius</name>
    <name type="common">scarce swallowtail</name>
    <dbReference type="NCBI Taxonomy" id="110791"/>
    <lineage>
        <taxon>Eukaryota</taxon>
        <taxon>Metazoa</taxon>
        <taxon>Ecdysozoa</taxon>
        <taxon>Arthropoda</taxon>
        <taxon>Hexapoda</taxon>
        <taxon>Insecta</taxon>
        <taxon>Pterygota</taxon>
        <taxon>Neoptera</taxon>
        <taxon>Endopterygota</taxon>
        <taxon>Lepidoptera</taxon>
        <taxon>Glossata</taxon>
        <taxon>Ditrysia</taxon>
        <taxon>Papilionoidea</taxon>
        <taxon>Papilionidae</taxon>
        <taxon>Papilioninae</taxon>
        <taxon>Iphiclides</taxon>
    </lineage>
</organism>
<proteinExistence type="predicted"/>
<accession>A0ABN8IJL2</accession>
<keyword evidence="3" id="KW-1185">Reference proteome</keyword>
<gene>
    <name evidence="2" type="ORF">IPOD504_LOCUS10795</name>
</gene>
<feature type="compositionally biased region" description="Basic and acidic residues" evidence="1">
    <location>
        <begin position="16"/>
        <end position="28"/>
    </location>
</feature>